<evidence type="ECO:0000256" key="4">
    <source>
        <dbReference type="ARBA" id="ARBA00022692"/>
    </source>
</evidence>
<dbReference type="EMBL" id="EQ962659">
    <property type="protein sequence ID" value="EED12745.1"/>
    <property type="molecule type" value="Genomic_DNA"/>
</dbReference>
<feature type="transmembrane region" description="Helical" evidence="8">
    <location>
        <begin position="429"/>
        <end position="449"/>
    </location>
</feature>
<evidence type="ECO:0000256" key="2">
    <source>
        <dbReference type="ARBA" id="ARBA00010992"/>
    </source>
</evidence>
<dbReference type="PROSITE" id="PS50850">
    <property type="entry name" value="MFS"/>
    <property type="match status" value="1"/>
</dbReference>
<evidence type="ECO:0000259" key="9">
    <source>
        <dbReference type="PROSITE" id="PS50850"/>
    </source>
</evidence>
<dbReference type="PhylomeDB" id="B8MPT7"/>
<dbReference type="HOGENOM" id="CLU_001265_30_3_1"/>
<evidence type="ECO:0000256" key="8">
    <source>
        <dbReference type="SAM" id="Phobius"/>
    </source>
</evidence>
<dbReference type="InParanoid" id="B8MPT7"/>
<dbReference type="PANTHER" id="PTHR48022">
    <property type="entry name" value="PLASTIDIC GLUCOSE TRANSPORTER 4"/>
    <property type="match status" value="1"/>
</dbReference>
<evidence type="ECO:0000256" key="1">
    <source>
        <dbReference type="ARBA" id="ARBA00004141"/>
    </source>
</evidence>
<keyword evidence="11" id="KW-1185">Reference proteome</keyword>
<dbReference type="RefSeq" id="XP_002486856.1">
    <property type="nucleotide sequence ID" value="XM_002486811.1"/>
</dbReference>
<proteinExistence type="inferred from homology"/>
<dbReference type="InterPro" id="IPR003663">
    <property type="entry name" value="Sugar/inositol_transpt"/>
</dbReference>
<reference evidence="11" key="1">
    <citation type="journal article" date="2015" name="Genome Announc.">
        <title>Genome sequence of the AIDS-associated pathogen Penicillium marneffei (ATCC18224) and its near taxonomic relative Talaromyces stipitatus (ATCC10500).</title>
        <authorList>
            <person name="Nierman W.C."/>
            <person name="Fedorova-Abrams N.D."/>
            <person name="Andrianopoulos A."/>
        </authorList>
    </citation>
    <scope>NUCLEOTIDE SEQUENCE [LARGE SCALE GENOMIC DNA]</scope>
    <source>
        <strain evidence="11">ATCC 10500 / CBS 375.48 / QM 6759 / NRRL 1006</strain>
    </source>
</reference>
<keyword evidence="4 8" id="KW-0812">Transmembrane</keyword>
<dbReference type="PANTHER" id="PTHR48022:SF26">
    <property type="entry name" value="MAJOR FACILITATOR SUPERFAMILY (MFS) PROFILE DOMAIN-CONTAINING PROTEIN-RELATED"/>
    <property type="match status" value="1"/>
</dbReference>
<keyword evidence="10" id="KW-0762">Sugar transport</keyword>
<dbReference type="InterPro" id="IPR005829">
    <property type="entry name" value="Sugar_transporter_CS"/>
</dbReference>
<dbReference type="Proteomes" id="UP000001745">
    <property type="component" value="Unassembled WGS sequence"/>
</dbReference>
<feature type="transmembrane region" description="Helical" evidence="8">
    <location>
        <begin position="331"/>
        <end position="352"/>
    </location>
</feature>
<feature type="domain" description="Major facilitator superfamily (MFS) profile" evidence="9">
    <location>
        <begin position="17"/>
        <end position="453"/>
    </location>
</feature>
<feature type="transmembrane region" description="Helical" evidence="8">
    <location>
        <begin position="400"/>
        <end position="423"/>
    </location>
</feature>
<evidence type="ECO:0000313" key="10">
    <source>
        <dbReference type="EMBL" id="EED12745.1"/>
    </source>
</evidence>
<feature type="transmembrane region" description="Helical" evidence="8">
    <location>
        <begin position="53"/>
        <end position="77"/>
    </location>
</feature>
<dbReference type="InterPro" id="IPR020846">
    <property type="entry name" value="MFS_dom"/>
</dbReference>
<comment type="subcellular location">
    <subcellularLocation>
        <location evidence="1">Membrane</location>
        <topology evidence="1">Multi-pass membrane protein</topology>
    </subcellularLocation>
</comment>
<name>B8MPT7_TALSN</name>
<protein>
    <submittedName>
        <fullName evidence="10">MFS sugar transporter, putative</fullName>
    </submittedName>
</protein>
<dbReference type="InterPro" id="IPR036259">
    <property type="entry name" value="MFS_trans_sf"/>
</dbReference>
<dbReference type="OrthoDB" id="6612291at2759"/>
<keyword evidence="5 8" id="KW-1133">Transmembrane helix</keyword>
<dbReference type="InterPro" id="IPR005828">
    <property type="entry name" value="MFS_sugar_transport-like"/>
</dbReference>
<dbReference type="NCBIfam" id="TIGR00879">
    <property type="entry name" value="SP"/>
    <property type="match status" value="1"/>
</dbReference>
<evidence type="ECO:0000256" key="3">
    <source>
        <dbReference type="ARBA" id="ARBA00022448"/>
    </source>
</evidence>
<dbReference type="GeneID" id="8098215"/>
<dbReference type="InterPro" id="IPR050360">
    <property type="entry name" value="MFS_Sugar_Transporters"/>
</dbReference>
<dbReference type="VEuPathDB" id="FungiDB:TSTA_052660"/>
<dbReference type="OMA" id="ISSNWIW"/>
<gene>
    <name evidence="10" type="ORF">TSTA_052660</name>
</gene>
<dbReference type="AlphaFoldDB" id="B8MPT7"/>
<sequence>MPRVNMYGKGVGLQLAITVTCQLSFILLGYDQGVLSGIVGNEDFLNVVNHPSAAILGIIVSIFDLGCFAGSIISFFINDKLGPRRCIWIAMVWIIIGATLQCSSFSRTQLLVARFITGMGTGLETTTVPVYQSELCEATHRGKLVCSELLFVALGVVVSYWFDYGMSFVQGSISWRLPLACQMIFTVIIIGSLFGLPESPRFLYRKGRNEEAIQVLCDVYNLQPNNEKILSESRGIMEAMSLENMSGESKWTDVLRGAQTRKRVLLAYGMQFMNQMGGINFVVYYMPSVLQFNVGVSRNLSLLLGGAIEVMLAIGSLYPTFYSDRVGRRKLMIWGCSGLCICMMMISILLSFKGTSVEKTTASASIAFLFLYMLIFGASVNCVPWVYTPEILPLQVRAKGQAISIAGNWTWNFFVVMIAPTLIDRLAWKAYLIFMAINFAFVPIVYFFYPETANLTLEEIDFLFPNSRETETSNAADEESSI</sequence>
<dbReference type="SUPFAM" id="SSF103473">
    <property type="entry name" value="MFS general substrate transporter"/>
    <property type="match status" value="1"/>
</dbReference>
<feature type="transmembrane region" description="Helical" evidence="8">
    <location>
        <begin position="174"/>
        <end position="196"/>
    </location>
</feature>
<dbReference type="FunFam" id="1.20.1250.20:FF:000090">
    <property type="entry name" value="MFS sugar transporter, putative"/>
    <property type="match status" value="1"/>
</dbReference>
<evidence type="ECO:0000256" key="5">
    <source>
        <dbReference type="ARBA" id="ARBA00022989"/>
    </source>
</evidence>
<organism evidence="10 11">
    <name type="scientific">Talaromyces stipitatus (strain ATCC 10500 / CBS 375.48 / QM 6759 / NRRL 1006)</name>
    <name type="common">Penicillium stipitatum</name>
    <dbReference type="NCBI Taxonomy" id="441959"/>
    <lineage>
        <taxon>Eukaryota</taxon>
        <taxon>Fungi</taxon>
        <taxon>Dikarya</taxon>
        <taxon>Ascomycota</taxon>
        <taxon>Pezizomycotina</taxon>
        <taxon>Eurotiomycetes</taxon>
        <taxon>Eurotiomycetidae</taxon>
        <taxon>Eurotiales</taxon>
        <taxon>Trichocomaceae</taxon>
        <taxon>Talaromyces</taxon>
        <taxon>Talaromyces sect. Talaromyces</taxon>
    </lineage>
</organism>
<keyword evidence="3 7" id="KW-0813">Transport</keyword>
<feature type="transmembrane region" description="Helical" evidence="8">
    <location>
        <begin position="265"/>
        <end position="287"/>
    </location>
</feature>
<dbReference type="GO" id="GO:0005351">
    <property type="term" value="F:carbohydrate:proton symporter activity"/>
    <property type="evidence" value="ECO:0007669"/>
    <property type="project" value="TreeGrafter"/>
</dbReference>
<dbReference type="PRINTS" id="PR00171">
    <property type="entry name" value="SUGRTRNSPORT"/>
</dbReference>
<feature type="transmembrane region" description="Helical" evidence="8">
    <location>
        <begin position="364"/>
        <end position="388"/>
    </location>
</feature>
<dbReference type="PROSITE" id="PS00217">
    <property type="entry name" value="SUGAR_TRANSPORT_2"/>
    <property type="match status" value="1"/>
</dbReference>
<comment type="similarity">
    <text evidence="2 7">Belongs to the major facilitator superfamily. Sugar transporter (TC 2.A.1.1) family.</text>
</comment>
<evidence type="ECO:0000313" key="11">
    <source>
        <dbReference type="Proteomes" id="UP000001745"/>
    </source>
</evidence>
<evidence type="ECO:0000256" key="6">
    <source>
        <dbReference type="ARBA" id="ARBA00023136"/>
    </source>
</evidence>
<dbReference type="eggNOG" id="KOG0254">
    <property type="taxonomic scope" value="Eukaryota"/>
</dbReference>
<evidence type="ECO:0000256" key="7">
    <source>
        <dbReference type="RuleBase" id="RU003346"/>
    </source>
</evidence>
<keyword evidence="6 8" id="KW-0472">Membrane</keyword>
<dbReference type="Pfam" id="PF00083">
    <property type="entry name" value="Sugar_tr"/>
    <property type="match status" value="1"/>
</dbReference>
<dbReference type="Gene3D" id="1.20.1250.20">
    <property type="entry name" value="MFS general substrate transporter like domains"/>
    <property type="match status" value="1"/>
</dbReference>
<feature type="transmembrane region" description="Helical" evidence="8">
    <location>
        <begin position="299"/>
        <end position="319"/>
    </location>
</feature>
<feature type="transmembrane region" description="Helical" evidence="8">
    <location>
        <begin position="144"/>
        <end position="162"/>
    </location>
</feature>
<dbReference type="GO" id="GO:0016020">
    <property type="term" value="C:membrane"/>
    <property type="evidence" value="ECO:0007669"/>
    <property type="project" value="UniProtKB-SubCell"/>
</dbReference>
<accession>B8MPT7</accession>